<sequence length="456" mass="48355">MTPGRLAFFLFALPVAAWSHTSEGGFVLLLPTRAYTVAGVAAVALTVLVLFAARPAAVRAIFASMIFSFTKAPEILPVITSVLSFLLLASLVTLGVAGPRGPLDNLLPLSFWTMGWMALVPLAAVAGDIWRWINPWTGLLHLLSPIRPRVTLPPRLGVWPALILLVAFAAFLLADLAPDDPRRLAVVVAVYWLVTMAGCLLCGDGWTRHAELGRVVLSTYARLAPIQWGPDGGAGGPGWRALAASPLPGLGLFALTLLAVGSFDGINETFWWLGLIGVNPLEFPGRSAVVLPTMLGLGAAILALWAAFALTVRAGLALAGGGAFVPAFSRLALALLPIALAYHIAHYLTAILVGLQYWIVALNDPLHSGADLLGLASFRVSTGMFNRLDLVRVIWLTQAAVVVAGHVWSVLLSHRIALDIVGDDHARAVRLTLPLSGFMVAYTFLGLWLLAAPRGA</sequence>
<keyword evidence="1" id="KW-0812">Transmembrane</keyword>
<feature type="transmembrane region" description="Helical" evidence="1">
    <location>
        <begin position="156"/>
        <end position="177"/>
    </location>
</feature>
<feature type="transmembrane region" description="Helical" evidence="1">
    <location>
        <begin position="431"/>
        <end position="451"/>
    </location>
</feature>
<feature type="transmembrane region" description="Helical" evidence="1">
    <location>
        <begin position="393"/>
        <end position="411"/>
    </location>
</feature>
<feature type="transmembrane region" description="Helical" evidence="1">
    <location>
        <begin position="34"/>
        <end position="54"/>
    </location>
</feature>
<gene>
    <name evidence="2" type="ORF">C8D95_101619</name>
</gene>
<feature type="transmembrane region" description="Helical" evidence="1">
    <location>
        <begin position="294"/>
        <end position="319"/>
    </location>
</feature>
<feature type="transmembrane region" description="Helical" evidence="1">
    <location>
        <begin position="250"/>
        <end position="274"/>
    </location>
</feature>
<dbReference type="KEGG" id="salo:EF888_04535"/>
<dbReference type="Proteomes" id="UP000245390">
    <property type="component" value="Unassembled WGS sequence"/>
</dbReference>
<feature type="transmembrane region" description="Helical" evidence="1">
    <location>
        <begin position="183"/>
        <end position="203"/>
    </location>
</feature>
<protein>
    <recommendedName>
        <fullName evidence="4">Fenitrothion hydrolase</fullName>
    </recommendedName>
</protein>
<feature type="transmembrane region" description="Helical" evidence="1">
    <location>
        <begin position="109"/>
        <end position="130"/>
    </location>
</feature>
<organism evidence="2 3">
    <name type="scientific">Silicimonas algicola</name>
    <dbReference type="NCBI Taxonomy" id="1826607"/>
    <lineage>
        <taxon>Bacteria</taxon>
        <taxon>Pseudomonadati</taxon>
        <taxon>Pseudomonadota</taxon>
        <taxon>Alphaproteobacteria</taxon>
        <taxon>Rhodobacterales</taxon>
        <taxon>Paracoccaceae</taxon>
    </lineage>
</organism>
<feature type="transmembrane region" description="Helical" evidence="1">
    <location>
        <begin position="75"/>
        <end position="97"/>
    </location>
</feature>
<evidence type="ECO:0008006" key="4">
    <source>
        <dbReference type="Google" id="ProtNLM"/>
    </source>
</evidence>
<dbReference type="AlphaFoldDB" id="A0A316GE03"/>
<dbReference type="RefSeq" id="WP_109757649.1">
    <property type="nucleotide sequence ID" value="NZ_CP034588.1"/>
</dbReference>
<dbReference type="EMBL" id="QGGV01000001">
    <property type="protein sequence ID" value="PWK58803.1"/>
    <property type="molecule type" value="Genomic_DNA"/>
</dbReference>
<comment type="caution">
    <text evidence="2">The sequence shown here is derived from an EMBL/GenBank/DDBJ whole genome shotgun (WGS) entry which is preliminary data.</text>
</comment>
<keyword evidence="1" id="KW-1133">Transmembrane helix</keyword>
<keyword evidence="3" id="KW-1185">Reference proteome</keyword>
<reference evidence="2 3" key="1">
    <citation type="submission" date="2018-05" db="EMBL/GenBank/DDBJ databases">
        <title>Genomic Encyclopedia of Type Strains, Phase IV (KMG-IV): sequencing the most valuable type-strain genomes for metagenomic binning, comparative biology and taxonomic classification.</title>
        <authorList>
            <person name="Goeker M."/>
        </authorList>
    </citation>
    <scope>NUCLEOTIDE SEQUENCE [LARGE SCALE GENOMIC DNA]</scope>
    <source>
        <strain evidence="2 3">DSM 103371</strain>
    </source>
</reference>
<evidence type="ECO:0000313" key="2">
    <source>
        <dbReference type="EMBL" id="PWK58803.1"/>
    </source>
</evidence>
<name>A0A316GE03_9RHOB</name>
<evidence type="ECO:0000313" key="3">
    <source>
        <dbReference type="Proteomes" id="UP000245390"/>
    </source>
</evidence>
<evidence type="ECO:0000256" key="1">
    <source>
        <dbReference type="SAM" id="Phobius"/>
    </source>
</evidence>
<proteinExistence type="predicted"/>
<keyword evidence="1" id="KW-0472">Membrane</keyword>
<accession>A0A316GE03</accession>
<dbReference type="OrthoDB" id="8168962at2"/>
<feature type="transmembrane region" description="Helical" evidence="1">
    <location>
        <begin position="331"/>
        <end position="359"/>
    </location>
</feature>